<evidence type="ECO:0000313" key="2">
    <source>
        <dbReference type="Proteomes" id="UP001430953"/>
    </source>
</evidence>
<accession>A0AAW2FC69</accession>
<sequence>MSDHVGPENQSSRRHCDRLRVCTRTHARRGVRVLPLAKPRHQRIVLSEEFSRVPPRHCKRTDREKLLARRKLQERVLGGKGDGGRGAARRCRWPARRNAAPQNGCQLEARREYARTYGRRWCPRRCCRCRSRNRVCHRCQC</sequence>
<organism evidence="1 2">
    <name type="scientific">Cardiocondyla obscurior</name>
    <dbReference type="NCBI Taxonomy" id="286306"/>
    <lineage>
        <taxon>Eukaryota</taxon>
        <taxon>Metazoa</taxon>
        <taxon>Ecdysozoa</taxon>
        <taxon>Arthropoda</taxon>
        <taxon>Hexapoda</taxon>
        <taxon>Insecta</taxon>
        <taxon>Pterygota</taxon>
        <taxon>Neoptera</taxon>
        <taxon>Endopterygota</taxon>
        <taxon>Hymenoptera</taxon>
        <taxon>Apocrita</taxon>
        <taxon>Aculeata</taxon>
        <taxon>Formicoidea</taxon>
        <taxon>Formicidae</taxon>
        <taxon>Myrmicinae</taxon>
        <taxon>Cardiocondyla</taxon>
    </lineage>
</organism>
<dbReference type="AlphaFoldDB" id="A0AAW2FC69"/>
<comment type="caution">
    <text evidence="1">The sequence shown here is derived from an EMBL/GenBank/DDBJ whole genome shotgun (WGS) entry which is preliminary data.</text>
</comment>
<keyword evidence="2" id="KW-1185">Reference proteome</keyword>
<dbReference type="Proteomes" id="UP001430953">
    <property type="component" value="Unassembled WGS sequence"/>
</dbReference>
<protein>
    <submittedName>
        <fullName evidence="1">Uncharacterized protein</fullName>
    </submittedName>
</protein>
<proteinExistence type="predicted"/>
<name>A0AAW2FC69_9HYME</name>
<dbReference type="EMBL" id="JADYXP020000013">
    <property type="protein sequence ID" value="KAL0111537.1"/>
    <property type="molecule type" value="Genomic_DNA"/>
</dbReference>
<evidence type="ECO:0000313" key="1">
    <source>
        <dbReference type="EMBL" id="KAL0111537.1"/>
    </source>
</evidence>
<gene>
    <name evidence="1" type="ORF">PUN28_013028</name>
</gene>
<reference evidence="1 2" key="1">
    <citation type="submission" date="2023-03" db="EMBL/GenBank/DDBJ databases">
        <title>High recombination rates correlate with genetic variation in Cardiocondyla obscurior ants.</title>
        <authorList>
            <person name="Errbii M."/>
        </authorList>
    </citation>
    <scope>NUCLEOTIDE SEQUENCE [LARGE SCALE GENOMIC DNA]</scope>
    <source>
        <strain evidence="1">Alpha-2009</strain>
        <tissue evidence="1">Whole body</tissue>
    </source>
</reference>